<evidence type="ECO:0000256" key="5">
    <source>
        <dbReference type="ARBA" id="ARBA00006045"/>
    </source>
</evidence>
<evidence type="ECO:0000259" key="14">
    <source>
        <dbReference type="SMART" id="SM01124"/>
    </source>
</evidence>
<evidence type="ECO:0000313" key="15">
    <source>
        <dbReference type="EMBL" id="OUS46499.1"/>
    </source>
</evidence>
<accession>A0A1Y5IAA1</accession>
<evidence type="ECO:0000256" key="3">
    <source>
        <dbReference type="ARBA" id="ARBA00001954"/>
    </source>
</evidence>
<feature type="compositionally biased region" description="Basic and acidic residues" evidence="13">
    <location>
        <begin position="338"/>
        <end position="348"/>
    </location>
</feature>
<evidence type="ECO:0000256" key="1">
    <source>
        <dbReference type="ARBA" id="ARBA00001936"/>
    </source>
</evidence>
<dbReference type="EMBL" id="KZ155783">
    <property type="protein sequence ID" value="OUS46499.1"/>
    <property type="molecule type" value="Genomic_DNA"/>
</dbReference>
<organism evidence="15">
    <name type="scientific">Ostreococcus tauri</name>
    <name type="common">Marine green alga</name>
    <dbReference type="NCBI Taxonomy" id="70448"/>
    <lineage>
        <taxon>Eukaryota</taxon>
        <taxon>Viridiplantae</taxon>
        <taxon>Chlorophyta</taxon>
        <taxon>Mamiellophyceae</taxon>
        <taxon>Mamiellales</taxon>
        <taxon>Bathycoccaceae</taxon>
        <taxon>Ostreococcus</taxon>
    </lineage>
</organism>
<keyword evidence="12" id="KW-0539">Nucleus</keyword>
<dbReference type="InterPro" id="IPR029052">
    <property type="entry name" value="Metallo-depent_PP-like"/>
</dbReference>
<comment type="cofactor">
    <cofactor evidence="3">
        <name>Fe(2+)</name>
        <dbReference type="ChEBI" id="CHEBI:29033"/>
    </cofactor>
</comment>
<dbReference type="FunFam" id="3.60.21.10:FF:000035">
    <property type="entry name" value="Lariat debranching enzyme"/>
    <property type="match status" value="1"/>
</dbReference>
<protein>
    <submittedName>
        <fullName evidence="15">RNA lariat debranching enzyme</fullName>
    </submittedName>
</protein>
<dbReference type="Pfam" id="PF05011">
    <property type="entry name" value="DBR1"/>
    <property type="match status" value="1"/>
</dbReference>
<comment type="subcellular location">
    <subcellularLocation>
        <location evidence="4">Nucleus</location>
    </subcellularLocation>
</comment>
<feature type="region of interest" description="Disordered" evidence="13">
    <location>
        <begin position="317"/>
        <end position="359"/>
    </location>
</feature>
<dbReference type="SMART" id="SM01124">
    <property type="entry name" value="DBR1"/>
    <property type="match status" value="1"/>
</dbReference>
<dbReference type="GO" id="GO:0008419">
    <property type="term" value="F:RNA lariat debranching enzyme activity"/>
    <property type="evidence" value="ECO:0007669"/>
    <property type="project" value="UniProtKB-ARBA"/>
</dbReference>
<dbReference type="PANTHER" id="PTHR12849:SF0">
    <property type="entry name" value="LARIAT DEBRANCHING ENZYME"/>
    <property type="match status" value="1"/>
</dbReference>
<dbReference type="GO" id="GO:0046872">
    <property type="term" value="F:metal ion binding"/>
    <property type="evidence" value="ECO:0007669"/>
    <property type="project" value="UniProtKB-KW"/>
</dbReference>
<keyword evidence="9" id="KW-0862">Zinc</keyword>
<comment type="cofactor">
    <cofactor evidence="2">
        <name>Zn(2+)</name>
        <dbReference type="ChEBI" id="CHEBI:29105"/>
    </cofactor>
</comment>
<dbReference type="GO" id="GO:0000398">
    <property type="term" value="P:mRNA splicing, via spliceosome"/>
    <property type="evidence" value="ECO:0007669"/>
    <property type="project" value="TreeGrafter"/>
</dbReference>
<dbReference type="Gene3D" id="3.60.21.10">
    <property type="match status" value="1"/>
</dbReference>
<feature type="compositionally biased region" description="Polar residues" evidence="13">
    <location>
        <begin position="319"/>
        <end position="330"/>
    </location>
</feature>
<dbReference type="Pfam" id="PF00149">
    <property type="entry name" value="Metallophos"/>
    <property type="match status" value="1"/>
</dbReference>
<evidence type="ECO:0000256" key="9">
    <source>
        <dbReference type="ARBA" id="ARBA00022833"/>
    </source>
</evidence>
<dbReference type="PANTHER" id="PTHR12849">
    <property type="entry name" value="RNA LARIAT DEBRANCHING ENZYME"/>
    <property type="match status" value="1"/>
</dbReference>
<keyword evidence="7" id="KW-0479">Metal-binding</keyword>
<evidence type="ECO:0000256" key="2">
    <source>
        <dbReference type="ARBA" id="ARBA00001947"/>
    </source>
</evidence>
<dbReference type="SUPFAM" id="SSF56300">
    <property type="entry name" value="Metallo-dependent phosphatases"/>
    <property type="match status" value="1"/>
</dbReference>
<dbReference type="eggNOG" id="KOG2863">
    <property type="taxonomic scope" value="Eukaryota"/>
</dbReference>
<dbReference type="Proteomes" id="UP000195557">
    <property type="component" value="Unassembled WGS sequence"/>
</dbReference>
<evidence type="ECO:0000256" key="4">
    <source>
        <dbReference type="ARBA" id="ARBA00004123"/>
    </source>
</evidence>
<evidence type="ECO:0000256" key="7">
    <source>
        <dbReference type="ARBA" id="ARBA00022723"/>
    </source>
</evidence>
<keyword evidence="8" id="KW-0378">Hydrolase</keyword>
<keyword evidence="6" id="KW-0507">mRNA processing</keyword>
<dbReference type="CDD" id="cd00844">
    <property type="entry name" value="MPP_Dbr1_N"/>
    <property type="match status" value="1"/>
</dbReference>
<dbReference type="InterPro" id="IPR041816">
    <property type="entry name" value="Dbr1_N"/>
</dbReference>
<evidence type="ECO:0000256" key="10">
    <source>
        <dbReference type="ARBA" id="ARBA00023004"/>
    </source>
</evidence>
<keyword evidence="10" id="KW-0408">Iron</keyword>
<evidence type="ECO:0000256" key="8">
    <source>
        <dbReference type="ARBA" id="ARBA00022801"/>
    </source>
</evidence>
<evidence type="ECO:0000256" key="12">
    <source>
        <dbReference type="ARBA" id="ARBA00023242"/>
    </source>
</evidence>
<comment type="similarity">
    <text evidence="5">Belongs to the lariat debranching enzyme family.</text>
</comment>
<keyword evidence="11" id="KW-0464">Manganese</keyword>
<evidence type="ECO:0000256" key="13">
    <source>
        <dbReference type="SAM" id="MobiDB-lite"/>
    </source>
</evidence>
<sequence>MKIAIEGCCHGELDAIYAAIEHLSSKESVAIDLLICCGDFQAVRNLDDLECMSVPDKYKTMGTFYKYYSGEKTAPVPTIFIGGNHEAANYLWELYYGGYVAPNIYYLGHSGVIKFGDLRIGGLSGIFKYHDYKKGHHERPPYRGHAVKTAYHVREFDVFKLKQVRGDVDVFLSHDWPRGIAQFGNKHELFRKKRFLREEIESNTLGSPPAEELLKRLRPRYWFSAHLHVKFAALVKHEDEKTTKFLALDKCLPQRDFLQIIDLPDKDAAGGFTLDEEWLAILKANHEYHSVTQRPSPLPAYGTPEAVDLEPHKKWMSERLQSSGSATTTPPEFVATRPAHDPSSETRRRGCAPTDIDTNPQTKALMDLLELDLKIITPGGSENDQDVQYHRVPRPGPFGAGPPQRRPPPPPKVADEAEIEL</sequence>
<name>A0A1Y5IAA1_OSTTA</name>
<dbReference type="AlphaFoldDB" id="A0A1Y5IAA1"/>
<dbReference type="GO" id="GO:0005634">
    <property type="term" value="C:nucleus"/>
    <property type="evidence" value="ECO:0007669"/>
    <property type="project" value="UniProtKB-SubCell"/>
</dbReference>
<feature type="domain" description="Lariat debranching enzyme C-terminal" evidence="14">
    <location>
        <begin position="235"/>
        <end position="375"/>
    </location>
</feature>
<gene>
    <name evidence="15" type="ORF">BE221DRAFT_191983</name>
</gene>
<comment type="cofactor">
    <cofactor evidence="1">
        <name>Mn(2+)</name>
        <dbReference type="ChEBI" id="CHEBI:29035"/>
    </cofactor>
</comment>
<dbReference type="InterPro" id="IPR004843">
    <property type="entry name" value="Calcineurin-like_PHP"/>
</dbReference>
<feature type="region of interest" description="Disordered" evidence="13">
    <location>
        <begin position="377"/>
        <end position="421"/>
    </location>
</feature>
<dbReference type="InterPro" id="IPR007708">
    <property type="entry name" value="DBR1_C"/>
</dbReference>
<evidence type="ECO:0000256" key="6">
    <source>
        <dbReference type="ARBA" id="ARBA00022664"/>
    </source>
</evidence>
<reference evidence="15" key="1">
    <citation type="submission" date="2017-04" db="EMBL/GenBank/DDBJ databases">
        <title>Population genomics of picophytoplankton unveils novel chromosome hypervariability.</title>
        <authorList>
            <consortium name="DOE Joint Genome Institute"/>
            <person name="Blanc-Mathieu R."/>
            <person name="Krasovec M."/>
            <person name="Hebrard M."/>
            <person name="Yau S."/>
            <person name="Desgranges E."/>
            <person name="Martin J."/>
            <person name="Schackwitz W."/>
            <person name="Kuo A."/>
            <person name="Salin G."/>
            <person name="Donnadieu C."/>
            <person name="Desdevises Y."/>
            <person name="Sanchez-Ferandin S."/>
            <person name="Moreau H."/>
            <person name="Rivals E."/>
            <person name="Grigoriev I.V."/>
            <person name="Grimsley N."/>
            <person name="Eyre-Walker A."/>
            <person name="Piganeau G."/>
        </authorList>
    </citation>
    <scope>NUCLEOTIDE SEQUENCE [LARGE SCALE GENOMIC DNA]</scope>
    <source>
        <strain evidence="15">RCC 1115</strain>
    </source>
</reference>
<evidence type="ECO:0000256" key="11">
    <source>
        <dbReference type="ARBA" id="ARBA00023211"/>
    </source>
</evidence>
<proteinExistence type="inferred from homology"/>